<dbReference type="Proteomes" id="UP000616608">
    <property type="component" value="Unassembled WGS sequence"/>
</dbReference>
<dbReference type="PROSITE" id="PS51819">
    <property type="entry name" value="VOC"/>
    <property type="match status" value="2"/>
</dbReference>
<dbReference type="CDD" id="cd08347">
    <property type="entry name" value="PcpA_C_like"/>
    <property type="match status" value="1"/>
</dbReference>
<organism evidence="2 3">
    <name type="scientific">Lysinibacillus alkalisoli</name>
    <dbReference type="NCBI Taxonomy" id="1911548"/>
    <lineage>
        <taxon>Bacteria</taxon>
        <taxon>Bacillati</taxon>
        <taxon>Bacillota</taxon>
        <taxon>Bacilli</taxon>
        <taxon>Bacillales</taxon>
        <taxon>Bacillaceae</taxon>
        <taxon>Lysinibacillus</taxon>
    </lineage>
</organism>
<evidence type="ECO:0000313" key="2">
    <source>
        <dbReference type="EMBL" id="GGG25621.1"/>
    </source>
</evidence>
<name>A0A917G6W6_9BACI</name>
<dbReference type="InterPro" id="IPR052537">
    <property type="entry name" value="Extradiol_RC_dioxygenase"/>
</dbReference>
<dbReference type="Pfam" id="PF00903">
    <property type="entry name" value="Glyoxalase"/>
    <property type="match status" value="2"/>
</dbReference>
<dbReference type="InterPro" id="IPR029068">
    <property type="entry name" value="Glyas_Bleomycin-R_OHBP_Dase"/>
</dbReference>
<sequence length="313" mass="35721">MTTLTGHHHISMLTKDGKKNHDFYTHILGLRRVKMTVNQDTPTMYHLFYGDLTGSPGTELTFFEMPIAGRTTRGTNAITRIGLFVRSYESLHYWKKRFENHDVQHGEITTYAGKDALHFEDHEGLRMVLLNLNSNEIPAHWQPFENNTIKREHTILGMGTTEITVKSLSSTIDLLTTIFGYTICSQSHTQALLQHEQGNAYGEIKLIEQDGPTERPGRGSIHHLALRIESEEALRELNEQLLAYGLHTSGVIDRYYFHSLYVRDHNHILFEIATDSPGFTVDSSIEELGTRLDLPPFLEPRRKEIEAALTPLD</sequence>
<dbReference type="Gene3D" id="3.10.180.10">
    <property type="entry name" value="2,3-Dihydroxybiphenyl 1,2-Dioxygenase, domain 1"/>
    <property type="match status" value="2"/>
</dbReference>
<protein>
    <submittedName>
        <fullName evidence="2">Glyoxalase</fullName>
    </submittedName>
</protein>
<evidence type="ECO:0000259" key="1">
    <source>
        <dbReference type="PROSITE" id="PS51819"/>
    </source>
</evidence>
<accession>A0A917G6W6</accession>
<dbReference type="PANTHER" id="PTHR36110:SF4">
    <property type="entry name" value="RING-CLEAVING DIOXYGENASE MHQA-RELATED"/>
    <property type="match status" value="1"/>
</dbReference>
<dbReference type="InterPro" id="IPR037523">
    <property type="entry name" value="VOC_core"/>
</dbReference>
<dbReference type="AlphaFoldDB" id="A0A917G6W6"/>
<dbReference type="InterPro" id="IPR004360">
    <property type="entry name" value="Glyas_Fos-R_dOase_dom"/>
</dbReference>
<feature type="domain" description="VOC" evidence="1">
    <location>
        <begin position="157"/>
        <end position="275"/>
    </location>
</feature>
<dbReference type="SUPFAM" id="SSF54593">
    <property type="entry name" value="Glyoxalase/Bleomycin resistance protein/Dihydroxybiphenyl dioxygenase"/>
    <property type="match status" value="1"/>
</dbReference>
<comment type="caution">
    <text evidence="2">The sequence shown here is derived from an EMBL/GenBank/DDBJ whole genome shotgun (WGS) entry which is preliminary data.</text>
</comment>
<proteinExistence type="predicted"/>
<dbReference type="RefSeq" id="WP_188614939.1">
    <property type="nucleotide sequence ID" value="NZ_BMJT01000006.1"/>
</dbReference>
<gene>
    <name evidence="2" type="ORF">GCM10007425_20300</name>
</gene>
<reference evidence="2" key="1">
    <citation type="journal article" date="2014" name="Int. J. Syst. Evol. Microbiol.">
        <title>Complete genome sequence of Corynebacterium casei LMG S-19264T (=DSM 44701T), isolated from a smear-ripened cheese.</title>
        <authorList>
            <consortium name="US DOE Joint Genome Institute (JGI-PGF)"/>
            <person name="Walter F."/>
            <person name="Albersmeier A."/>
            <person name="Kalinowski J."/>
            <person name="Ruckert C."/>
        </authorList>
    </citation>
    <scope>NUCLEOTIDE SEQUENCE</scope>
    <source>
        <strain evidence="2">CGMCC 1.15760</strain>
    </source>
</reference>
<evidence type="ECO:0000313" key="3">
    <source>
        <dbReference type="Proteomes" id="UP000616608"/>
    </source>
</evidence>
<dbReference type="EMBL" id="BMJT01000006">
    <property type="protein sequence ID" value="GGG25621.1"/>
    <property type="molecule type" value="Genomic_DNA"/>
</dbReference>
<reference evidence="2" key="2">
    <citation type="submission" date="2020-09" db="EMBL/GenBank/DDBJ databases">
        <authorList>
            <person name="Sun Q."/>
            <person name="Zhou Y."/>
        </authorList>
    </citation>
    <scope>NUCLEOTIDE SEQUENCE</scope>
    <source>
        <strain evidence="2">CGMCC 1.15760</strain>
    </source>
</reference>
<dbReference type="PANTHER" id="PTHR36110">
    <property type="entry name" value="RING-CLEAVING DIOXYGENASE MHQE-RELATED"/>
    <property type="match status" value="1"/>
</dbReference>
<keyword evidence="3" id="KW-1185">Reference proteome</keyword>
<feature type="domain" description="VOC" evidence="1">
    <location>
        <begin position="6"/>
        <end position="132"/>
    </location>
</feature>